<keyword evidence="4" id="KW-0560">Oxidoreductase</keyword>
<dbReference type="Gene3D" id="3.60.130.10">
    <property type="entry name" value="Clavaminate synthase-like"/>
    <property type="match status" value="1"/>
</dbReference>
<evidence type="ECO:0000256" key="2">
    <source>
        <dbReference type="ARBA" id="ARBA00022723"/>
    </source>
</evidence>
<evidence type="ECO:0000259" key="6">
    <source>
        <dbReference type="Pfam" id="PF02668"/>
    </source>
</evidence>
<dbReference type="AlphaFoldDB" id="A0AAW1P6H8"/>
<accession>A0AAW1P6H8</accession>
<dbReference type="PANTHER" id="PTHR43779">
    <property type="entry name" value="DIOXYGENASE RV0097-RELATED"/>
    <property type="match status" value="1"/>
</dbReference>
<dbReference type="InterPro" id="IPR003819">
    <property type="entry name" value="TauD/TfdA-like"/>
</dbReference>
<evidence type="ECO:0000256" key="3">
    <source>
        <dbReference type="ARBA" id="ARBA00022964"/>
    </source>
</evidence>
<organism evidence="7 8">
    <name type="scientific">[Myrmecia] bisecta</name>
    <dbReference type="NCBI Taxonomy" id="41462"/>
    <lineage>
        <taxon>Eukaryota</taxon>
        <taxon>Viridiplantae</taxon>
        <taxon>Chlorophyta</taxon>
        <taxon>core chlorophytes</taxon>
        <taxon>Trebouxiophyceae</taxon>
        <taxon>Trebouxiales</taxon>
        <taxon>Trebouxiaceae</taxon>
        <taxon>Myrmecia</taxon>
    </lineage>
</organism>
<evidence type="ECO:0000313" key="8">
    <source>
        <dbReference type="Proteomes" id="UP001489004"/>
    </source>
</evidence>
<keyword evidence="2" id="KW-0479">Metal-binding</keyword>
<dbReference type="Pfam" id="PF02668">
    <property type="entry name" value="TauD"/>
    <property type="match status" value="1"/>
</dbReference>
<name>A0AAW1P6H8_9CHLO</name>
<keyword evidence="3" id="KW-0223">Dioxygenase</keyword>
<dbReference type="Proteomes" id="UP001489004">
    <property type="component" value="Unassembled WGS sequence"/>
</dbReference>
<evidence type="ECO:0000256" key="4">
    <source>
        <dbReference type="ARBA" id="ARBA00023002"/>
    </source>
</evidence>
<dbReference type="GO" id="GO:0046872">
    <property type="term" value="F:metal ion binding"/>
    <property type="evidence" value="ECO:0007669"/>
    <property type="project" value="UniProtKB-KW"/>
</dbReference>
<dbReference type="PANTHER" id="PTHR43779:SF3">
    <property type="entry name" value="(3R)-3-[(CARBOXYMETHYL)AMINO]FATTY ACID OXYGENASE_DECARBOXYLASE"/>
    <property type="match status" value="1"/>
</dbReference>
<comment type="similarity">
    <text evidence="1">Belongs to the TfdA dioxygenase family.</text>
</comment>
<dbReference type="InterPro" id="IPR051178">
    <property type="entry name" value="TfdA_dioxygenase"/>
</dbReference>
<dbReference type="InterPro" id="IPR042098">
    <property type="entry name" value="TauD-like_sf"/>
</dbReference>
<dbReference type="EMBL" id="JALJOR010000013">
    <property type="protein sequence ID" value="KAK9806936.1"/>
    <property type="molecule type" value="Genomic_DNA"/>
</dbReference>
<dbReference type="GO" id="GO:0051213">
    <property type="term" value="F:dioxygenase activity"/>
    <property type="evidence" value="ECO:0007669"/>
    <property type="project" value="UniProtKB-KW"/>
</dbReference>
<proteinExistence type="inferred from homology"/>
<sequence length="318" mass="36041">MCLRTGLPSWLQARVRTMTTQPLAQTNGARAPYQLKPFKVWGAEVYGIDLKQPVSEQVVERIKRDVTKYRVVVFRDQGVVSGQRQVEISQWFGPLESTFYKHARSPHPDVFRVSNVDTEGCTGVGRTGWHIDGSFQEAPFSHSTYHIVSVPLEGATVFAPLREVIKSLPEDKRQRWERLYMSSDRRSKTTHPIIYSHPQTGDKTMCFHTGMTAALGWDLDTPAERIATYQETEQLLQEIEDTFQHDIDHLKYRHQWREGDFIISDNLAVGHEASPDTQRPVSEVGLRVMHRTTIAGNAKPCKDYATAVSAPASLAKAH</sequence>
<evidence type="ECO:0000313" key="7">
    <source>
        <dbReference type="EMBL" id="KAK9806936.1"/>
    </source>
</evidence>
<keyword evidence="8" id="KW-1185">Reference proteome</keyword>
<dbReference type="SUPFAM" id="SSF51197">
    <property type="entry name" value="Clavaminate synthase-like"/>
    <property type="match status" value="1"/>
</dbReference>
<evidence type="ECO:0000256" key="5">
    <source>
        <dbReference type="ARBA" id="ARBA00023004"/>
    </source>
</evidence>
<reference evidence="7 8" key="1">
    <citation type="journal article" date="2024" name="Nat. Commun.">
        <title>Phylogenomics reveals the evolutionary origins of lichenization in chlorophyte algae.</title>
        <authorList>
            <person name="Puginier C."/>
            <person name="Libourel C."/>
            <person name="Otte J."/>
            <person name="Skaloud P."/>
            <person name="Haon M."/>
            <person name="Grisel S."/>
            <person name="Petersen M."/>
            <person name="Berrin J.G."/>
            <person name="Delaux P.M."/>
            <person name="Dal Grande F."/>
            <person name="Keller J."/>
        </authorList>
    </citation>
    <scope>NUCLEOTIDE SEQUENCE [LARGE SCALE GENOMIC DNA]</scope>
    <source>
        <strain evidence="7 8">SAG 2043</strain>
    </source>
</reference>
<comment type="caution">
    <text evidence="7">The sequence shown here is derived from an EMBL/GenBank/DDBJ whole genome shotgun (WGS) entry which is preliminary data.</text>
</comment>
<feature type="domain" description="TauD/TfdA-like" evidence="6">
    <location>
        <begin position="36"/>
        <end position="292"/>
    </location>
</feature>
<evidence type="ECO:0000256" key="1">
    <source>
        <dbReference type="ARBA" id="ARBA00005896"/>
    </source>
</evidence>
<gene>
    <name evidence="7" type="ORF">WJX72_008011</name>
</gene>
<keyword evidence="5" id="KW-0408">Iron</keyword>
<protein>
    <recommendedName>
        <fullName evidence="6">TauD/TfdA-like domain-containing protein</fullName>
    </recommendedName>
</protein>